<evidence type="ECO:0000259" key="1">
    <source>
        <dbReference type="Pfam" id="PF00534"/>
    </source>
</evidence>
<reference evidence="3" key="1">
    <citation type="submission" date="2018-05" db="EMBL/GenBank/DDBJ databases">
        <authorList>
            <person name="Lanie J.A."/>
            <person name="Ng W.-L."/>
            <person name="Kazmierczak K.M."/>
            <person name="Andrzejewski T.M."/>
            <person name="Davidsen T.M."/>
            <person name="Wayne K.J."/>
            <person name="Tettelin H."/>
            <person name="Glass J.I."/>
            <person name="Rusch D."/>
            <person name="Podicherti R."/>
            <person name="Tsui H.-C.T."/>
            <person name="Winkler M.E."/>
        </authorList>
    </citation>
    <scope>NUCLEOTIDE SEQUENCE</scope>
</reference>
<feature type="non-terminal residue" evidence="3">
    <location>
        <position position="1"/>
    </location>
</feature>
<feature type="domain" description="Glycosyltransferase subfamily 4-like N-terminal" evidence="2">
    <location>
        <begin position="9"/>
        <end position="92"/>
    </location>
</feature>
<dbReference type="EMBL" id="UINC01126393">
    <property type="protein sequence ID" value="SVD04847.1"/>
    <property type="molecule type" value="Genomic_DNA"/>
</dbReference>
<evidence type="ECO:0000259" key="2">
    <source>
        <dbReference type="Pfam" id="PF13439"/>
    </source>
</evidence>
<dbReference type="PANTHER" id="PTHR45947:SF3">
    <property type="entry name" value="SULFOQUINOVOSYL TRANSFERASE SQD2"/>
    <property type="match status" value="1"/>
</dbReference>
<organism evidence="3">
    <name type="scientific">marine metagenome</name>
    <dbReference type="NCBI Taxonomy" id="408172"/>
    <lineage>
        <taxon>unclassified sequences</taxon>
        <taxon>metagenomes</taxon>
        <taxon>ecological metagenomes</taxon>
    </lineage>
</organism>
<feature type="domain" description="Glycosyl transferase family 1" evidence="1">
    <location>
        <begin position="103"/>
        <end position="243"/>
    </location>
</feature>
<protein>
    <submittedName>
        <fullName evidence="3">Uncharacterized protein</fullName>
    </submittedName>
</protein>
<dbReference type="InterPro" id="IPR001296">
    <property type="entry name" value="Glyco_trans_1"/>
</dbReference>
<dbReference type="InterPro" id="IPR050194">
    <property type="entry name" value="Glycosyltransferase_grp1"/>
</dbReference>
<dbReference type="AlphaFoldDB" id="A0A382S6M3"/>
<dbReference type="Pfam" id="PF00534">
    <property type="entry name" value="Glycos_transf_1"/>
    <property type="match status" value="1"/>
</dbReference>
<dbReference type="Gene3D" id="3.40.50.2000">
    <property type="entry name" value="Glycogen Phosphorylase B"/>
    <property type="match status" value="2"/>
</dbReference>
<dbReference type="InterPro" id="IPR028098">
    <property type="entry name" value="Glyco_trans_4-like_N"/>
</dbReference>
<sequence>AFAKSVRVAPGAIHVCYCHTPPRYLWDLYKTYNPGLLGKLRAPLMLNLRKKDRESAKRVHRFIANSTHVADRISRSYERDARVIYPPVDVDQFTPSAYEGKHYLAGGRMVHYKRLDLAIEAANHRGLKLVVFGDGPERTRLEELAGPTIEFVGRVSTAQIAKLVAQSHAFLFPGEEDFGILPVEVQAGGRPVIALARGGALETVRHEETGLLYEDDSVEGLIEAIHHFETRTFDPMACTSNAERFHRHRFEEEITGAIDAAMRELKM</sequence>
<dbReference type="SUPFAM" id="SSF53756">
    <property type="entry name" value="UDP-Glycosyltransferase/glycogen phosphorylase"/>
    <property type="match status" value="1"/>
</dbReference>
<gene>
    <name evidence="3" type="ORF">METZ01_LOCUS357701</name>
</gene>
<dbReference type="Pfam" id="PF13439">
    <property type="entry name" value="Glyco_transf_4"/>
    <property type="match status" value="1"/>
</dbReference>
<dbReference type="GO" id="GO:0016757">
    <property type="term" value="F:glycosyltransferase activity"/>
    <property type="evidence" value="ECO:0007669"/>
    <property type="project" value="InterPro"/>
</dbReference>
<proteinExistence type="predicted"/>
<dbReference type="PANTHER" id="PTHR45947">
    <property type="entry name" value="SULFOQUINOVOSYL TRANSFERASE SQD2"/>
    <property type="match status" value="1"/>
</dbReference>
<evidence type="ECO:0000313" key="3">
    <source>
        <dbReference type="EMBL" id="SVD04847.1"/>
    </source>
</evidence>
<name>A0A382S6M3_9ZZZZ</name>
<accession>A0A382S6M3</accession>